<dbReference type="Gene3D" id="3.30.565.10">
    <property type="entry name" value="Histidine kinase-like ATPase, C-terminal domain"/>
    <property type="match status" value="1"/>
</dbReference>
<dbReference type="SUPFAM" id="SSF69304">
    <property type="entry name" value="Tricorn protease N-terminal domain"/>
    <property type="match status" value="1"/>
</dbReference>
<dbReference type="SUPFAM" id="SSF82171">
    <property type="entry name" value="DPP6 N-terminal domain-like"/>
    <property type="match status" value="1"/>
</dbReference>
<dbReference type="InterPro" id="IPR015943">
    <property type="entry name" value="WD40/YVTN_repeat-like_dom_sf"/>
</dbReference>
<protein>
    <recommendedName>
        <fullName evidence="2">Signal transduction histidine kinase internal region domain-containing protein</fullName>
    </recommendedName>
</protein>
<dbReference type="Proteomes" id="UP001156666">
    <property type="component" value="Unassembled WGS sequence"/>
</dbReference>
<reference evidence="3" key="1">
    <citation type="journal article" date="2014" name="Int. J. Syst. Evol. Microbiol.">
        <title>Complete genome sequence of Corynebacterium casei LMG S-19264T (=DSM 44701T), isolated from a smear-ripened cheese.</title>
        <authorList>
            <consortium name="US DOE Joint Genome Institute (JGI-PGF)"/>
            <person name="Walter F."/>
            <person name="Albersmeier A."/>
            <person name="Kalinowski J."/>
            <person name="Ruckert C."/>
        </authorList>
    </citation>
    <scope>NUCLEOTIDE SEQUENCE</scope>
    <source>
        <strain evidence="3">NBRC 108769</strain>
    </source>
</reference>
<dbReference type="EMBL" id="BSOH01000005">
    <property type="protein sequence ID" value="GLR16352.1"/>
    <property type="molecule type" value="Genomic_DNA"/>
</dbReference>
<comment type="caution">
    <text evidence="3">The sequence shown here is derived from an EMBL/GenBank/DDBJ whole genome shotgun (WGS) entry which is preliminary data.</text>
</comment>
<feature type="domain" description="Signal transduction histidine kinase internal region" evidence="2">
    <location>
        <begin position="784"/>
        <end position="862"/>
    </location>
</feature>
<dbReference type="Pfam" id="PF06580">
    <property type="entry name" value="His_kinase"/>
    <property type="match status" value="1"/>
</dbReference>
<keyword evidence="4" id="KW-1185">Reference proteome</keyword>
<feature type="transmembrane region" description="Helical" evidence="1">
    <location>
        <begin position="741"/>
        <end position="760"/>
    </location>
</feature>
<dbReference type="InterPro" id="IPR050640">
    <property type="entry name" value="Bact_2-comp_sensor_kinase"/>
</dbReference>
<dbReference type="SUPFAM" id="SSF55874">
    <property type="entry name" value="ATPase domain of HSP90 chaperone/DNA topoisomerase II/histidine kinase"/>
    <property type="match status" value="1"/>
</dbReference>
<dbReference type="GO" id="GO:0000155">
    <property type="term" value="F:phosphorelay sensor kinase activity"/>
    <property type="evidence" value="ECO:0007669"/>
    <property type="project" value="InterPro"/>
</dbReference>
<evidence type="ECO:0000259" key="2">
    <source>
        <dbReference type="Pfam" id="PF06580"/>
    </source>
</evidence>
<name>A0AA37SLK5_9BACT</name>
<evidence type="ECO:0000256" key="1">
    <source>
        <dbReference type="SAM" id="Phobius"/>
    </source>
</evidence>
<organism evidence="3 4">
    <name type="scientific">Portibacter lacus</name>
    <dbReference type="NCBI Taxonomy" id="1099794"/>
    <lineage>
        <taxon>Bacteria</taxon>
        <taxon>Pseudomonadati</taxon>
        <taxon>Bacteroidota</taxon>
        <taxon>Saprospiria</taxon>
        <taxon>Saprospirales</taxon>
        <taxon>Haliscomenobacteraceae</taxon>
        <taxon>Portibacter</taxon>
    </lineage>
</organism>
<dbReference type="InterPro" id="IPR036890">
    <property type="entry name" value="HATPase_C_sf"/>
</dbReference>
<dbReference type="PANTHER" id="PTHR34220">
    <property type="entry name" value="SENSOR HISTIDINE KINASE YPDA"/>
    <property type="match status" value="1"/>
</dbReference>
<dbReference type="RefSeq" id="WP_235293158.1">
    <property type="nucleotide sequence ID" value="NZ_BSOH01000005.1"/>
</dbReference>
<accession>A0AA37SLK5</accession>
<dbReference type="AlphaFoldDB" id="A0AA37SLK5"/>
<dbReference type="GO" id="GO:0016020">
    <property type="term" value="C:membrane"/>
    <property type="evidence" value="ECO:0007669"/>
    <property type="project" value="InterPro"/>
</dbReference>
<evidence type="ECO:0000313" key="4">
    <source>
        <dbReference type="Proteomes" id="UP001156666"/>
    </source>
</evidence>
<keyword evidence="1" id="KW-1133">Transmembrane helix</keyword>
<gene>
    <name evidence="3" type="ORF">GCM10007940_09670</name>
</gene>
<dbReference type="InterPro" id="IPR013783">
    <property type="entry name" value="Ig-like_fold"/>
</dbReference>
<keyword evidence="1" id="KW-0812">Transmembrane</keyword>
<dbReference type="InterPro" id="IPR010559">
    <property type="entry name" value="Sig_transdc_His_kin_internal"/>
</dbReference>
<reference evidence="3" key="2">
    <citation type="submission" date="2023-01" db="EMBL/GenBank/DDBJ databases">
        <title>Draft genome sequence of Portibacter lacus strain NBRC 108769.</title>
        <authorList>
            <person name="Sun Q."/>
            <person name="Mori K."/>
        </authorList>
    </citation>
    <scope>NUCLEOTIDE SEQUENCE</scope>
    <source>
        <strain evidence="3">NBRC 108769</strain>
    </source>
</reference>
<proteinExistence type="predicted"/>
<dbReference type="Gene3D" id="2.130.10.10">
    <property type="entry name" value="YVTN repeat-like/Quinoprotein amine dehydrogenase"/>
    <property type="match status" value="3"/>
</dbReference>
<keyword evidence="1" id="KW-0472">Membrane</keyword>
<dbReference type="Gene3D" id="2.60.40.10">
    <property type="entry name" value="Immunoglobulins"/>
    <property type="match status" value="1"/>
</dbReference>
<dbReference type="PANTHER" id="PTHR34220:SF7">
    <property type="entry name" value="SENSOR HISTIDINE KINASE YPDA"/>
    <property type="match status" value="1"/>
</dbReference>
<evidence type="ECO:0000313" key="3">
    <source>
        <dbReference type="EMBL" id="GLR16352.1"/>
    </source>
</evidence>
<sequence length="989" mass="114086">MRKTLIHIGFCFILVLKLNAQFLQTVNFSKEEVEIYSGIVGMYEEKSRFLWFYGFDGISRYDGSNFEKIEDIYPEAINLPSKNCLSLHRSEDYFWIGTSYQGLYTIDQKGSFSSFQELLNSNQKFEAKSIKKILTYKNYLFVLSEYGLEIFKRDQAKYRKVELASLNSKSINDITIQDELIYAATPTSVQIANLETKHVETFENYNEARFFKDSERKVWVAYLQNGNHISYYEPKLKQFIGPSYQPYKNYKSSRHYVWLENNRLLSFPVNGLFIEIVDFEKEEIQHILESLYELGEERFLRQPFQDSKQRTWLFSKNLHYIINDSPFTPTYLSKNIGSVNDMVVMADKILMSITNKGLYVYHKKTNKLEHFTDNNSKLADDFISSLVDFGKGRIGVCMFNYFQVYNTETGFEEAVEFPGIIRSAVENDNYYCLGGYKNAFKVNKANGVVKKIEIPTFNPNAGNAINAILQKDESNLILGSANLGLINYNLNEDEVDVASILVSVLHDSLKITKINHADISPNKKLIALAMDNGLIIKHLNGKKEKVNTKDHFFTNVVFASDSVLFASARDKILRVSLPSFEIKSFNYKQGLINKNYNLRSSYKDEHGRIFFGGENGIDQIIDEGLELQNTINEILIDQVYFNGVPQFIDPDQKIKIPNDVKILEVKVTTPQASSGGRNTFQARIDQEGAWLNLSGKNRFVLYNPKPGKMNLEFRSVDEYGSVTSKVKELEATIKQKWYENFALLTGLAFLCLAGITLGLFKYQKVKNSRIQEKLILQEELARLELTALNSQMNPHFIFNALSSIKQLITSNETKTAEIYLSKYSKLLRHVIQYSTHQKIKLSEELDFIRNYLDLELLRFSDAFEYQINNKVENPENILIPPFFIQPQLENAIKHGLLNKKEHSLIVIELMEENGMVKIIIEDNGIGREAASKMKIYKNTNTKKGIFLTEERIKNLNKLNFKSSFFMEDLYKNNMANGTRAVLMFEKNKA</sequence>